<dbReference type="RefSeq" id="WP_164625072.1">
    <property type="nucleotide sequence ID" value="NZ_JAAIVJ010000004.1"/>
</dbReference>
<organism evidence="1 2">
    <name type="scientific">Tabrizicola oligotrophica</name>
    <dbReference type="NCBI Taxonomy" id="2710650"/>
    <lineage>
        <taxon>Bacteria</taxon>
        <taxon>Pseudomonadati</taxon>
        <taxon>Pseudomonadota</taxon>
        <taxon>Alphaproteobacteria</taxon>
        <taxon>Rhodobacterales</taxon>
        <taxon>Paracoccaceae</taxon>
        <taxon>Tabrizicola</taxon>
    </lineage>
</organism>
<protein>
    <submittedName>
        <fullName evidence="1">Uncharacterized protein</fullName>
    </submittedName>
</protein>
<gene>
    <name evidence="1" type="ORF">G4Z14_09490</name>
</gene>
<reference evidence="1 2" key="1">
    <citation type="submission" date="2020-02" db="EMBL/GenBank/DDBJ databases">
        <authorList>
            <person name="Chen W.-M."/>
        </authorList>
    </citation>
    <scope>NUCLEOTIDE SEQUENCE [LARGE SCALE GENOMIC DNA]</scope>
    <source>
        <strain evidence="1 2">KMS-5</strain>
    </source>
</reference>
<keyword evidence="2" id="KW-1185">Reference proteome</keyword>
<dbReference type="EMBL" id="JAAIVJ010000004">
    <property type="protein sequence ID" value="NEY90529.1"/>
    <property type="molecule type" value="Genomic_DNA"/>
</dbReference>
<dbReference type="Proteomes" id="UP000477782">
    <property type="component" value="Unassembled WGS sequence"/>
</dbReference>
<name>A0A6M0QSS2_9RHOB</name>
<sequence>MSKIAKTGVVALPDGLKAWMQGQGPKVWHAFARGVEFDAPDATIDLLLAAHWIARQPDMDRATGLLLLARALQAGLHFHAPVAMDDAAARAFCLDLHQRLSLCAAPARLPVMPDEQALIEALSDGRAPLPLPPTALKSGIAPCAVTFRGNRPHMIATALRRTA</sequence>
<accession>A0A6M0QSS2</accession>
<comment type="caution">
    <text evidence="1">The sequence shown here is derived from an EMBL/GenBank/DDBJ whole genome shotgun (WGS) entry which is preliminary data.</text>
</comment>
<dbReference type="AlphaFoldDB" id="A0A6M0QSS2"/>
<proteinExistence type="predicted"/>
<evidence type="ECO:0000313" key="2">
    <source>
        <dbReference type="Proteomes" id="UP000477782"/>
    </source>
</evidence>
<evidence type="ECO:0000313" key="1">
    <source>
        <dbReference type="EMBL" id="NEY90529.1"/>
    </source>
</evidence>